<evidence type="ECO:0000256" key="14">
    <source>
        <dbReference type="ARBA" id="ARBA00041592"/>
    </source>
</evidence>
<evidence type="ECO:0000256" key="5">
    <source>
        <dbReference type="ARBA" id="ARBA00022723"/>
    </source>
</evidence>
<dbReference type="Gene3D" id="3.90.79.10">
    <property type="entry name" value="Nucleoside Triphosphate Pyrophosphohydrolase"/>
    <property type="match status" value="1"/>
</dbReference>
<dbReference type="GO" id="GO:0006260">
    <property type="term" value="P:DNA replication"/>
    <property type="evidence" value="ECO:0007669"/>
    <property type="project" value="UniProtKB-KW"/>
</dbReference>
<dbReference type="CDD" id="cd03425">
    <property type="entry name" value="NUDIX_MutT_NudA_like"/>
    <property type="match status" value="1"/>
</dbReference>
<dbReference type="Pfam" id="PF02581">
    <property type="entry name" value="TMP-TENI"/>
    <property type="match status" value="1"/>
</dbReference>
<organism evidence="19">
    <name type="scientific">Rhodanobacter sp. IGA1.0</name>
    <dbReference type="NCBI Taxonomy" id="3158582"/>
    <lineage>
        <taxon>Bacteria</taxon>
        <taxon>Pseudomonadati</taxon>
        <taxon>Pseudomonadota</taxon>
        <taxon>Gammaproteobacteria</taxon>
        <taxon>Lysobacterales</taxon>
        <taxon>Rhodanobacteraceae</taxon>
        <taxon>Rhodanobacter</taxon>
    </lineage>
</organism>
<dbReference type="SUPFAM" id="SSF55811">
    <property type="entry name" value="Nudix"/>
    <property type="match status" value="1"/>
</dbReference>
<sequence length="310" mass="33671">MHVMAAVMLDALGRVLLAQRPPGKHLAGLWEFPGGKLEADETPFEALARELREEIGVTLLRAEPLIRVPCHYPDRELLLDTWQTEQWEGEPRSLEGQALQWLPPEQVDPSMLTRADRAILQALRLPSRYAITPVDVPPEQAGAWFERIGQAIERSAQLVQLHLPLWPREMVRELAAGLLPLARRHGSQLLLHGDIEGAQLLDIGVQLRNREVAALGGRPLPPSQLIGASCHDAADLARAGQLGVDFATLAPVAATPAHLQIPPLGWTCFQSLAEAAALPVYALGGLAPAHVAQARANSGQGVAGTREFWP</sequence>
<evidence type="ECO:0000256" key="15">
    <source>
        <dbReference type="ARBA" id="ARBA00041979"/>
    </source>
</evidence>
<comment type="catalytic activity">
    <reaction evidence="10">
        <text>8-oxo-dGTP + H2O = 8-oxo-dGMP + diphosphate + H(+)</text>
        <dbReference type="Rhea" id="RHEA:31575"/>
        <dbReference type="ChEBI" id="CHEBI:15377"/>
        <dbReference type="ChEBI" id="CHEBI:15378"/>
        <dbReference type="ChEBI" id="CHEBI:33019"/>
        <dbReference type="ChEBI" id="CHEBI:63224"/>
        <dbReference type="ChEBI" id="CHEBI:77896"/>
        <dbReference type="EC" id="3.6.1.55"/>
    </reaction>
</comment>
<dbReference type="GO" id="GO:0035539">
    <property type="term" value="F:8-oxo-7,8-dihydrodeoxyguanosine triphosphate pyrophosphatase activity"/>
    <property type="evidence" value="ECO:0007669"/>
    <property type="project" value="UniProtKB-EC"/>
</dbReference>
<keyword evidence="3" id="KW-0515">Mutator protein</keyword>
<dbReference type="Gene3D" id="3.20.20.70">
    <property type="entry name" value="Aldolase class I"/>
    <property type="match status" value="1"/>
</dbReference>
<reference evidence="19" key="1">
    <citation type="submission" date="2024-06" db="EMBL/GenBank/DDBJ databases">
        <authorList>
            <person name="Sun Y."/>
        </authorList>
    </citation>
    <scope>NUCLEOTIDE SEQUENCE</scope>
    <source>
        <strain evidence="19">IGA1.0</strain>
    </source>
</reference>
<dbReference type="PROSITE" id="PS51462">
    <property type="entry name" value="NUDIX"/>
    <property type="match status" value="1"/>
</dbReference>
<evidence type="ECO:0000256" key="10">
    <source>
        <dbReference type="ARBA" id="ARBA00035861"/>
    </source>
</evidence>
<evidence type="ECO:0000256" key="2">
    <source>
        <dbReference type="ARBA" id="ARBA00005582"/>
    </source>
</evidence>
<dbReference type="EMBL" id="CP157948">
    <property type="protein sequence ID" value="XBS90886.1"/>
    <property type="molecule type" value="Genomic_DNA"/>
</dbReference>
<evidence type="ECO:0000256" key="8">
    <source>
        <dbReference type="ARBA" id="ARBA00022842"/>
    </source>
</evidence>
<keyword evidence="5" id="KW-0479">Metal-binding</keyword>
<keyword evidence="6" id="KW-0227">DNA damage</keyword>
<dbReference type="InterPro" id="IPR047127">
    <property type="entry name" value="MutT-like"/>
</dbReference>
<keyword evidence="4" id="KW-0235">DNA replication</keyword>
<dbReference type="NCBIfam" id="NF006530">
    <property type="entry name" value="PRK08999.1"/>
    <property type="match status" value="1"/>
</dbReference>
<dbReference type="InterPro" id="IPR015797">
    <property type="entry name" value="NUDIX_hydrolase-like_dom_sf"/>
</dbReference>
<dbReference type="InterPro" id="IPR020476">
    <property type="entry name" value="Nudix_hydrolase"/>
</dbReference>
<keyword evidence="9" id="KW-0234">DNA repair</keyword>
<dbReference type="GO" id="GO:0044716">
    <property type="term" value="F:8-oxo-GDP phosphatase activity"/>
    <property type="evidence" value="ECO:0007669"/>
    <property type="project" value="TreeGrafter"/>
</dbReference>
<dbReference type="SUPFAM" id="SSF51391">
    <property type="entry name" value="Thiamin phosphate synthase"/>
    <property type="match status" value="1"/>
</dbReference>
<dbReference type="GO" id="GO:0008413">
    <property type="term" value="F:8-oxo-7,8-dihydroguanosine triphosphate pyrophosphatase activity"/>
    <property type="evidence" value="ECO:0007669"/>
    <property type="project" value="TreeGrafter"/>
</dbReference>
<evidence type="ECO:0000256" key="9">
    <source>
        <dbReference type="ARBA" id="ARBA00023204"/>
    </source>
</evidence>
<dbReference type="PROSITE" id="PS00893">
    <property type="entry name" value="NUDIX_BOX"/>
    <property type="match status" value="1"/>
</dbReference>
<keyword evidence="8" id="KW-0460">Magnesium</keyword>
<protein>
    <recommendedName>
        <fullName evidence="13">8-oxo-dGTP diphosphatase</fullName>
        <ecNumber evidence="12">3.6.1.55</ecNumber>
    </recommendedName>
    <alternativeName>
        <fullName evidence="16">7,8-dihydro-8-oxoguanine-triphosphatase</fullName>
    </alternativeName>
    <alternativeName>
        <fullName evidence="15">Mutator protein MutT</fullName>
    </alternativeName>
    <alternativeName>
        <fullName evidence="14">dGTP pyrophosphohydrolase</fullName>
    </alternativeName>
</protein>
<evidence type="ECO:0000259" key="18">
    <source>
        <dbReference type="PROSITE" id="PS51462"/>
    </source>
</evidence>
<dbReference type="PANTHER" id="PTHR47707">
    <property type="entry name" value="8-OXO-DGTP DIPHOSPHATASE"/>
    <property type="match status" value="1"/>
</dbReference>
<keyword evidence="7 17" id="KW-0378">Hydrolase</keyword>
<dbReference type="PANTHER" id="PTHR47707:SF1">
    <property type="entry name" value="NUDIX HYDROLASE FAMILY PROTEIN"/>
    <property type="match status" value="1"/>
</dbReference>
<dbReference type="InterPro" id="IPR013785">
    <property type="entry name" value="Aldolase_TIM"/>
</dbReference>
<name>A0AAU7QMZ4_9GAMM</name>
<dbReference type="GO" id="GO:0006281">
    <property type="term" value="P:DNA repair"/>
    <property type="evidence" value="ECO:0007669"/>
    <property type="project" value="UniProtKB-KW"/>
</dbReference>
<evidence type="ECO:0000256" key="12">
    <source>
        <dbReference type="ARBA" id="ARBA00038905"/>
    </source>
</evidence>
<accession>A0AAU7QMZ4</accession>
<dbReference type="EC" id="3.6.1.55" evidence="12"/>
<proteinExistence type="inferred from homology"/>
<evidence type="ECO:0000256" key="13">
    <source>
        <dbReference type="ARBA" id="ARBA00040794"/>
    </source>
</evidence>
<evidence type="ECO:0000256" key="7">
    <source>
        <dbReference type="ARBA" id="ARBA00022801"/>
    </source>
</evidence>
<dbReference type="RefSeq" id="WP_007809540.1">
    <property type="nucleotide sequence ID" value="NZ_CP157948.1"/>
</dbReference>
<dbReference type="AlphaFoldDB" id="A0AAU7QMZ4"/>
<dbReference type="GO" id="GO:0044715">
    <property type="term" value="F:8-oxo-dGDP phosphatase activity"/>
    <property type="evidence" value="ECO:0007669"/>
    <property type="project" value="TreeGrafter"/>
</dbReference>
<gene>
    <name evidence="19" type="ORF">ABNK63_04365</name>
</gene>
<evidence type="ECO:0000256" key="1">
    <source>
        <dbReference type="ARBA" id="ARBA00001946"/>
    </source>
</evidence>
<evidence type="ECO:0000256" key="3">
    <source>
        <dbReference type="ARBA" id="ARBA00022457"/>
    </source>
</evidence>
<dbReference type="GO" id="GO:0009228">
    <property type="term" value="P:thiamine biosynthetic process"/>
    <property type="evidence" value="ECO:0007669"/>
    <property type="project" value="UniProtKB-KW"/>
</dbReference>
<dbReference type="PRINTS" id="PR00502">
    <property type="entry name" value="NUDIXFAMILY"/>
</dbReference>
<dbReference type="InterPro" id="IPR000086">
    <property type="entry name" value="NUDIX_hydrolase_dom"/>
</dbReference>
<evidence type="ECO:0000256" key="17">
    <source>
        <dbReference type="RuleBase" id="RU003476"/>
    </source>
</evidence>
<dbReference type="InterPro" id="IPR036206">
    <property type="entry name" value="ThiamineP_synth_sf"/>
</dbReference>
<dbReference type="InterPro" id="IPR020084">
    <property type="entry name" value="NUDIX_hydrolase_CS"/>
</dbReference>
<comment type="similarity">
    <text evidence="2 17">Belongs to the Nudix hydrolase family.</text>
</comment>
<dbReference type="GO" id="GO:0046872">
    <property type="term" value="F:metal ion binding"/>
    <property type="evidence" value="ECO:0007669"/>
    <property type="project" value="UniProtKB-KW"/>
</dbReference>
<comment type="cofactor">
    <cofactor evidence="1">
        <name>Mg(2+)</name>
        <dbReference type="ChEBI" id="CHEBI:18420"/>
    </cofactor>
</comment>
<feature type="domain" description="Nudix hydrolase" evidence="18">
    <location>
        <begin position="1"/>
        <end position="125"/>
    </location>
</feature>
<evidence type="ECO:0000256" key="11">
    <source>
        <dbReference type="ARBA" id="ARBA00036904"/>
    </source>
</evidence>
<dbReference type="Pfam" id="PF00293">
    <property type="entry name" value="NUDIX"/>
    <property type="match status" value="1"/>
</dbReference>
<dbReference type="InterPro" id="IPR022998">
    <property type="entry name" value="ThiamineP_synth_TenI"/>
</dbReference>
<evidence type="ECO:0000256" key="4">
    <source>
        <dbReference type="ARBA" id="ARBA00022705"/>
    </source>
</evidence>
<evidence type="ECO:0000256" key="6">
    <source>
        <dbReference type="ARBA" id="ARBA00022763"/>
    </source>
</evidence>
<dbReference type="CDD" id="cd00564">
    <property type="entry name" value="TMP_TenI"/>
    <property type="match status" value="1"/>
</dbReference>
<evidence type="ECO:0000256" key="16">
    <source>
        <dbReference type="ARBA" id="ARBA00042798"/>
    </source>
</evidence>
<comment type="catalytic activity">
    <reaction evidence="11">
        <text>8-oxo-GTP + H2O = 8-oxo-GMP + diphosphate + H(+)</text>
        <dbReference type="Rhea" id="RHEA:67616"/>
        <dbReference type="ChEBI" id="CHEBI:15377"/>
        <dbReference type="ChEBI" id="CHEBI:15378"/>
        <dbReference type="ChEBI" id="CHEBI:33019"/>
        <dbReference type="ChEBI" id="CHEBI:143553"/>
        <dbReference type="ChEBI" id="CHEBI:145694"/>
    </reaction>
</comment>
<evidence type="ECO:0000313" key="19">
    <source>
        <dbReference type="EMBL" id="XBS90886.1"/>
    </source>
</evidence>